<dbReference type="RefSeq" id="WP_129604927.1">
    <property type="nucleotide sequence ID" value="NZ_PRLL01000014.1"/>
</dbReference>
<proteinExistence type="predicted"/>
<evidence type="ECO:0000256" key="1">
    <source>
        <dbReference type="SAM" id="Phobius"/>
    </source>
</evidence>
<protein>
    <recommendedName>
        <fullName evidence="4">Serine hydrolase</fullName>
    </recommendedName>
</protein>
<evidence type="ECO:0000313" key="3">
    <source>
        <dbReference type="Proteomes" id="UP001191004"/>
    </source>
</evidence>
<keyword evidence="1" id="KW-0472">Membrane</keyword>
<dbReference type="EMBL" id="PRLL01000014">
    <property type="protein sequence ID" value="RYC73413.1"/>
    <property type="molecule type" value="Genomic_DNA"/>
</dbReference>
<feature type="transmembrane region" description="Helical" evidence="1">
    <location>
        <begin position="28"/>
        <end position="50"/>
    </location>
</feature>
<reference evidence="2 3" key="2">
    <citation type="journal article" date="2020" name="Cell Rep.">
        <title>Acquisition and Adaptation of Ultra-small Parasitic Reduced Genome Bacteria to Mammalian Hosts.</title>
        <authorList>
            <person name="McLean J.S."/>
            <person name="Bor B."/>
            <person name="Kerns K.A."/>
            <person name="Liu Q."/>
            <person name="To T.T."/>
            <person name="Solden L."/>
            <person name="Hendrickson E.L."/>
            <person name="Wrighton K."/>
            <person name="Shi W."/>
            <person name="He X."/>
        </authorList>
    </citation>
    <scope>NUCLEOTIDE SEQUENCE [LARGE SCALE GENOMIC DNA]</scope>
    <source>
        <strain evidence="2 3">TM7_KMM_G3_1_HOT_351</strain>
    </source>
</reference>
<dbReference type="Gene3D" id="3.40.710.10">
    <property type="entry name" value="DD-peptidase/beta-lactamase superfamily"/>
    <property type="match status" value="1"/>
</dbReference>
<sequence length="315" mass="35844">MPPYNINPENNFTPNELSKRSMPKFGKILFIIIFTTIGVISLSFGIVYLMKYLNEQTTKPTQTAQEIKQFKKTNLQPTLDRWLSSQVSKKNSSILIYDLNNQEIIARNNDFSQNNSLGLENLFLAYQIYTKIDQGAIKKEKLITVDAEQISIDNCLSKILQENHSGCATSLVSEIGENSFKQFLKDQSYTNTNFTNHLTNTTDLLSLSKRLSTHPDFSEQLWQEFKTKLTPQNNNKNPLLTGFSKLTVYGLYGAQTNNTTNANLSYPLFNNLYFLETKQEDPKDRQTFVLIFLASDIDAASLIDLAKAIESTILE</sequence>
<reference evidence="2 3" key="1">
    <citation type="journal article" date="2018" name="bioRxiv">
        <title>Evidence of independent acquisition and adaption of ultra-small bacteria to human hosts across the highly diverse yet reduced genomes of the phylum Saccharibacteria.</title>
        <authorList>
            <person name="McLean J.S."/>
            <person name="Bor B."/>
            <person name="To T.T."/>
            <person name="Liu Q."/>
            <person name="Kearns K.A."/>
            <person name="Solden L.M."/>
            <person name="Wrighton K.C."/>
            <person name="He X."/>
            <person name="Shi W."/>
        </authorList>
    </citation>
    <scope>NUCLEOTIDE SEQUENCE [LARGE SCALE GENOMIC DNA]</scope>
    <source>
        <strain evidence="2 3">TM7_KMM_G3_1_HOT_351</strain>
    </source>
</reference>
<accession>A0ABY0FLD7</accession>
<comment type="caution">
    <text evidence="2">The sequence shown here is derived from an EMBL/GenBank/DDBJ whole genome shotgun (WGS) entry which is preliminary data.</text>
</comment>
<dbReference type="SUPFAM" id="SSF56601">
    <property type="entry name" value="beta-lactamase/transpeptidase-like"/>
    <property type="match status" value="1"/>
</dbReference>
<evidence type="ECO:0008006" key="4">
    <source>
        <dbReference type="Google" id="ProtNLM"/>
    </source>
</evidence>
<keyword evidence="1" id="KW-0812">Transmembrane</keyword>
<dbReference type="Proteomes" id="UP001191004">
    <property type="component" value="Unassembled WGS sequence"/>
</dbReference>
<name>A0ABY0FLD7_9BACT</name>
<dbReference type="InterPro" id="IPR012338">
    <property type="entry name" value="Beta-lactam/transpept-like"/>
</dbReference>
<organism evidence="2 3">
    <name type="scientific">Candidatus Nanosyncoccus nanoralicus</name>
    <dbReference type="NCBI Taxonomy" id="2171996"/>
    <lineage>
        <taxon>Bacteria</taxon>
        <taxon>Candidatus Saccharimonadota</taxon>
        <taxon>Candidatus Nanosyncoccalia</taxon>
        <taxon>Candidatus Nanosyncoccales</taxon>
        <taxon>Candidatus Nanosyncoccaceae</taxon>
        <taxon>Candidatus Nanosyncoccus</taxon>
    </lineage>
</organism>
<gene>
    <name evidence="2" type="ORF">G3KMM_00416</name>
</gene>
<evidence type="ECO:0000313" key="2">
    <source>
        <dbReference type="EMBL" id="RYC73413.1"/>
    </source>
</evidence>
<keyword evidence="3" id="KW-1185">Reference proteome</keyword>
<keyword evidence="1" id="KW-1133">Transmembrane helix</keyword>